<name>W7YXT3_9BACL</name>
<dbReference type="InterPro" id="IPR013022">
    <property type="entry name" value="Xyl_isomerase-like_TIM-brl"/>
</dbReference>
<dbReference type="EMBL" id="BAVZ01000002">
    <property type="protein sequence ID" value="GAF07229.1"/>
    <property type="molecule type" value="Genomic_DNA"/>
</dbReference>
<accession>W7YXT3</accession>
<dbReference type="SUPFAM" id="SSF51658">
    <property type="entry name" value="Xylose isomerase-like"/>
    <property type="match status" value="1"/>
</dbReference>
<dbReference type="Pfam" id="PF01261">
    <property type="entry name" value="AP_endonuc_2"/>
    <property type="match status" value="1"/>
</dbReference>
<proteinExistence type="predicted"/>
<feature type="domain" description="Xylose isomerase-like TIM barrel" evidence="1">
    <location>
        <begin position="24"/>
        <end position="245"/>
    </location>
</feature>
<protein>
    <submittedName>
        <fullName evidence="2">Inosose dehydratase</fullName>
    </submittedName>
</protein>
<dbReference type="InterPro" id="IPR050312">
    <property type="entry name" value="IolE/XylAMocC-like"/>
</dbReference>
<sequence length="255" mass="28858">MLKVGLQLYTVREEMEADFEGTLKRVAELGYQGVEFHTFFGRSSEEVQKLLTENGLVALGTHISYDRMLTTLDEEIVYNREIGNKNLIIPYLGEEQRNWSEVFNNLKQIGAKCREQGAVLLYHNHEFELTESYGEHAVFDAMYAEVPADQLQVEMDTCWVYYGGYDPVAYIAKYAGRLPIIHLKDMKTLPDGTAKTVELGKGEVKLEAISNAANEAGVEWIVVEQDYCENPPLESIATSMEWIKNYAKNGGSVHV</sequence>
<dbReference type="PANTHER" id="PTHR12110">
    <property type="entry name" value="HYDROXYPYRUVATE ISOMERASE"/>
    <property type="match status" value="1"/>
</dbReference>
<dbReference type="STRING" id="1236976.JCM16418_1223"/>
<reference evidence="2 3" key="1">
    <citation type="journal article" date="2014" name="Genome Announc.">
        <title>Draft Genome Sequence of Paenibacillus pini JCM 16418T, Isolated from the Rhizosphere of Pine Tree.</title>
        <authorList>
            <person name="Yuki M."/>
            <person name="Oshima K."/>
            <person name="Suda W."/>
            <person name="Oshida Y."/>
            <person name="Kitamura K."/>
            <person name="Iida Y."/>
            <person name="Hattori M."/>
            <person name="Ohkuma M."/>
        </authorList>
    </citation>
    <scope>NUCLEOTIDE SEQUENCE [LARGE SCALE GENOMIC DNA]</scope>
    <source>
        <strain evidence="2 3">JCM 16418</strain>
    </source>
</reference>
<evidence type="ECO:0000313" key="2">
    <source>
        <dbReference type="EMBL" id="GAF07229.1"/>
    </source>
</evidence>
<dbReference type="RefSeq" id="WP_036646863.1">
    <property type="nucleotide sequence ID" value="NZ_BAVZ01000002.1"/>
</dbReference>
<dbReference type="OrthoDB" id="9798407at2"/>
<evidence type="ECO:0000259" key="1">
    <source>
        <dbReference type="Pfam" id="PF01261"/>
    </source>
</evidence>
<keyword evidence="3" id="KW-1185">Reference proteome</keyword>
<dbReference type="PANTHER" id="PTHR12110:SF41">
    <property type="entry name" value="INOSOSE DEHYDRATASE"/>
    <property type="match status" value="1"/>
</dbReference>
<dbReference type="AlphaFoldDB" id="W7YXT3"/>
<organism evidence="2 3">
    <name type="scientific">Paenibacillus pini JCM 16418</name>
    <dbReference type="NCBI Taxonomy" id="1236976"/>
    <lineage>
        <taxon>Bacteria</taxon>
        <taxon>Bacillati</taxon>
        <taxon>Bacillota</taxon>
        <taxon>Bacilli</taxon>
        <taxon>Bacillales</taxon>
        <taxon>Paenibacillaceae</taxon>
        <taxon>Paenibacillus</taxon>
    </lineage>
</organism>
<evidence type="ECO:0000313" key="3">
    <source>
        <dbReference type="Proteomes" id="UP000019364"/>
    </source>
</evidence>
<dbReference type="Gene3D" id="3.20.20.150">
    <property type="entry name" value="Divalent-metal-dependent TIM barrel enzymes"/>
    <property type="match status" value="1"/>
</dbReference>
<gene>
    <name evidence="2" type="ORF">JCM16418_1223</name>
</gene>
<dbReference type="Proteomes" id="UP000019364">
    <property type="component" value="Unassembled WGS sequence"/>
</dbReference>
<dbReference type="InterPro" id="IPR036237">
    <property type="entry name" value="Xyl_isomerase-like_sf"/>
</dbReference>
<comment type="caution">
    <text evidence="2">The sequence shown here is derived from an EMBL/GenBank/DDBJ whole genome shotgun (WGS) entry which is preliminary data.</text>
</comment>
<dbReference type="eggNOG" id="COG1082">
    <property type="taxonomic scope" value="Bacteria"/>
</dbReference>